<dbReference type="STRING" id="9785.ENSLAFP00000029184"/>
<dbReference type="InterPro" id="IPR003879">
    <property type="entry name" value="Butyrophylin_SPRY"/>
</dbReference>
<dbReference type="CDD" id="cd15819">
    <property type="entry name" value="SPRY_PRY_BTN1_2"/>
    <property type="match status" value="1"/>
</dbReference>
<organism evidence="5 6">
    <name type="scientific">Loxodonta africana</name>
    <name type="common">African elephant</name>
    <dbReference type="NCBI Taxonomy" id="9785"/>
    <lineage>
        <taxon>Eukaryota</taxon>
        <taxon>Metazoa</taxon>
        <taxon>Chordata</taxon>
        <taxon>Craniata</taxon>
        <taxon>Vertebrata</taxon>
        <taxon>Euteleostomi</taxon>
        <taxon>Mammalia</taxon>
        <taxon>Eutheria</taxon>
        <taxon>Afrotheria</taxon>
        <taxon>Proboscidea</taxon>
        <taxon>Elephantidae</taxon>
        <taxon>Loxodonta</taxon>
    </lineage>
</organism>
<evidence type="ECO:0000256" key="3">
    <source>
        <dbReference type="ARBA" id="ARBA00023180"/>
    </source>
</evidence>
<dbReference type="Pfam" id="PF13765">
    <property type="entry name" value="PRY"/>
    <property type="match status" value="1"/>
</dbReference>
<accession>G3UMX5</accession>
<reference evidence="5 6" key="1">
    <citation type="submission" date="2009-06" db="EMBL/GenBank/DDBJ databases">
        <title>The Genome Sequence of Loxodonta africana (African elephant).</title>
        <authorList>
            <person name="Di Palma F."/>
            <person name="Heiman D."/>
            <person name="Young S."/>
            <person name="Johnson J."/>
            <person name="Lander E.S."/>
            <person name="Lindblad-Toh K."/>
        </authorList>
    </citation>
    <scope>NUCLEOTIDE SEQUENCE [LARGE SCALE GENOMIC DNA]</scope>
    <source>
        <strain evidence="5 6">Isolate ISIS603380</strain>
    </source>
</reference>
<dbReference type="Pfam" id="PF00622">
    <property type="entry name" value="SPRY"/>
    <property type="match status" value="1"/>
</dbReference>
<dbReference type="PANTHER" id="PTHR24103">
    <property type="entry name" value="E3 UBIQUITIN-PROTEIN LIGASE TRIM"/>
    <property type="match status" value="1"/>
</dbReference>
<reference evidence="5" key="3">
    <citation type="submission" date="2025-09" db="UniProtKB">
        <authorList>
            <consortium name="Ensembl"/>
        </authorList>
    </citation>
    <scope>IDENTIFICATION</scope>
    <source>
        <strain evidence="5">Isolate ISIS603380</strain>
    </source>
</reference>
<evidence type="ECO:0000313" key="6">
    <source>
        <dbReference type="Proteomes" id="UP000007646"/>
    </source>
</evidence>
<dbReference type="SMART" id="SM00449">
    <property type="entry name" value="SPRY"/>
    <property type="match status" value="1"/>
</dbReference>
<dbReference type="GO" id="GO:0016020">
    <property type="term" value="C:membrane"/>
    <property type="evidence" value="ECO:0007669"/>
    <property type="project" value="UniProtKB-SubCell"/>
</dbReference>
<dbReference type="Proteomes" id="UP000007646">
    <property type="component" value="Unassembled WGS sequence"/>
</dbReference>
<feature type="domain" description="B30.2/SPRY" evidence="4">
    <location>
        <begin position="18"/>
        <end position="212"/>
    </location>
</feature>
<keyword evidence="2" id="KW-1015">Disulfide bond</keyword>
<dbReference type="PROSITE" id="PS50188">
    <property type="entry name" value="B302_SPRY"/>
    <property type="match status" value="1"/>
</dbReference>
<evidence type="ECO:0000256" key="1">
    <source>
        <dbReference type="ARBA" id="ARBA00004167"/>
    </source>
</evidence>
<dbReference type="SUPFAM" id="SSF49899">
    <property type="entry name" value="Concanavalin A-like lectins/glucanases"/>
    <property type="match status" value="1"/>
</dbReference>
<dbReference type="InterPro" id="IPR050143">
    <property type="entry name" value="TRIM/RBCC"/>
</dbReference>
<evidence type="ECO:0000313" key="5">
    <source>
        <dbReference type="Ensembl" id="ENSLAFP00000029184.1"/>
    </source>
</evidence>
<keyword evidence="6" id="KW-1185">Reference proteome</keyword>
<dbReference type="InterPro" id="IPR003877">
    <property type="entry name" value="SPRY_dom"/>
</dbReference>
<protein>
    <recommendedName>
        <fullName evidence="4">B30.2/SPRY domain-containing protein</fullName>
    </recommendedName>
</protein>
<dbReference type="InParanoid" id="G3UMX5"/>
<sequence length="222" mass="26039">PMPHNTIKNWRKELFQAVPRVILSFLEVKQVIIFAVNVSLDPDTAHPNLILSEDRRRVTWEEKPRDLPDDPQRFVSLPCVLGQQVISSGRRYWEVEVGDIGAWDLGICRDNVMRKGRVFLKPQDGFWAIRLYNNEYWALTSPETQLTPKKHPARVCIFLEYEDRRISFYNMTDKFHIHTFNQCLFYGSLRPFFRLWSADSGHLTICPVSETAQPDDDPHRVP</sequence>
<dbReference type="PRINTS" id="PR01407">
    <property type="entry name" value="BUTYPHLNCDUF"/>
</dbReference>
<dbReference type="InterPro" id="IPR043136">
    <property type="entry name" value="B30.2/SPRY_sf"/>
</dbReference>
<proteinExistence type="predicted"/>
<evidence type="ECO:0000256" key="2">
    <source>
        <dbReference type="ARBA" id="ARBA00023157"/>
    </source>
</evidence>
<dbReference type="InterPro" id="IPR001870">
    <property type="entry name" value="B30.2/SPRY"/>
</dbReference>
<dbReference type="InterPro" id="IPR006574">
    <property type="entry name" value="PRY"/>
</dbReference>
<dbReference type="Ensembl" id="ENSLAFT00000035148.1">
    <property type="protein sequence ID" value="ENSLAFP00000029184.1"/>
    <property type="gene ID" value="ENSLAFG00000026083.1"/>
</dbReference>
<keyword evidence="3" id="KW-0325">Glycoprotein</keyword>
<dbReference type="OMA" id="FWVIRLY"/>
<dbReference type="FunFam" id="2.60.120.920:FF:000004">
    <property type="entry name" value="Butyrophilin subfamily 1 member A1"/>
    <property type="match status" value="1"/>
</dbReference>
<evidence type="ECO:0000259" key="4">
    <source>
        <dbReference type="PROSITE" id="PS50188"/>
    </source>
</evidence>
<dbReference type="InterPro" id="IPR037958">
    <property type="entry name" value="SPRY/PRY_BTN1/2"/>
</dbReference>
<dbReference type="SMART" id="SM00589">
    <property type="entry name" value="PRY"/>
    <property type="match status" value="1"/>
</dbReference>
<dbReference type="Gene3D" id="2.60.120.920">
    <property type="match status" value="1"/>
</dbReference>
<dbReference type="GeneTree" id="ENSGT00940000153527"/>
<reference evidence="5" key="2">
    <citation type="submission" date="2025-08" db="UniProtKB">
        <authorList>
            <consortium name="Ensembl"/>
        </authorList>
    </citation>
    <scope>IDENTIFICATION</scope>
    <source>
        <strain evidence="5">Isolate ISIS603380</strain>
    </source>
</reference>
<dbReference type="AlphaFoldDB" id="G3UMX5"/>
<dbReference type="InterPro" id="IPR013320">
    <property type="entry name" value="ConA-like_dom_sf"/>
</dbReference>
<name>G3UMX5_LOXAF</name>
<comment type="subcellular location">
    <subcellularLocation>
        <location evidence="1">Membrane</location>
        <topology evidence="1">Single-pass membrane protein</topology>
    </subcellularLocation>
</comment>
<dbReference type="eggNOG" id="ENOG502QS4V">
    <property type="taxonomic scope" value="Eukaryota"/>
</dbReference>